<dbReference type="EMBL" id="JABFAA010000011">
    <property type="protein sequence ID" value="MBA0696307.1"/>
    <property type="molecule type" value="Genomic_DNA"/>
</dbReference>
<protein>
    <submittedName>
        <fullName evidence="1">Uncharacterized protein</fullName>
    </submittedName>
</protein>
<dbReference type="Proteomes" id="UP000593577">
    <property type="component" value="Unassembled WGS sequence"/>
</dbReference>
<proteinExistence type="predicted"/>
<gene>
    <name evidence="1" type="ORF">Goari_002867</name>
</gene>
<evidence type="ECO:0000313" key="2">
    <source>
        <dbReference type="Proteomes" id="UP000593577"/>
    </source>
</evidence>
<name>A0A7J8Y9T2_GOSAI</name>
<reference evidence="1 2" key="1">
    <citation type="journal article" date="2019" name="Genome Biol. Evol.">
        <title>Insights into the evolution of the New World diploid cottons (Gossypium, subgenus Houzingenia) based on genome sequencing.</title>
        <authorList>
            <person name="Grover C.E."/>
            <person name="Arick M.A. 2nd"/>
            <person name="Thrash A."/>
            <person name="Conover J.L."/>
            <person name="Sanders W.S."/>
            <person name="Peterson D.G."/>
            <person name="Frelichowski J.E."/>
            <person name="Scheffler J.A."/>
            <person name="Scheffler B.E."/>
            <person name="Wendel J.F."/>
        </authorList>
    </citation>
    <scope>NUCLEOTIDE SEQUENCE [LARGE SCALE GENOMIC DNA]</scope>
    <source>
        <strain evidence="1">185</strain>
        <tissue evidence="1">Leaf</tissue>
    </source>
</reference>
<sequence length="126" mass="15069">MYGPRSFYLRRKPISFQFLGEFGRIEICVSFRVCRGMQRKLSKVHKQYISIRKGEGEVLRDHNGKWIIGFNRRLGKCSIFEVELWGILDVCRWCKEDNMIEYWCKQTTWKLLGLSRNLCRSGQIQL</sequence>
<dbReference type="AlphaFoldDB" id="A0A7J8Y9T2"/>
<accession>A0A7J8Y9T2</accession>
<organism evidence="1 2">
    <name type="scientific">Gossypium aridum</name>
    <name type="common">American cotton</name>
    <name type="synonym">Erioxylum aridum</name>
    <dbReference type="NCBI Taxonomy" id="34290"/>
    <lineage>
        <taxon>Eukaryota</taxon>
        <taxon>Viridiplantae</taxon>
        <taxon>Streptophyta</taxon>
        <taxon>Embryophyta</taxon>
        <taxon>Tracheophyta</taxon>
        <taxon>Spermatophyta</taxon>
        <taxon>Magnoliopsida</taxon>
        <taxon>eudicotyledons</taxon>
        <taxon>Gunneridae</taxon>
        <taxon>Pentapetalae</taxon>
        <taxon>rosids</taxon>
        <taxon>malvids</taxon>
        <taxon>Malvales</taxon>
        <taxon>Malvaceae</taxon>
        <taxon>Malvoideae</taxon>
        <taxon>Gossypium</taxon>
    </lineage>
</organism>
<evidence type="ECO:0000313" key="1">
    <source>
        <dbReference type="EMBL" id="MBA0696307.1"/>
    </source>
</evidence>
<keyword evidence="2" id="KW-1185">Reference proteome</keyword>
<comment type="caution">
    <text evidence="1">The sequence shown here is derived from an EMBL/GenBank/DDBJ whole genome shotgun (WGS) entry which is preliminary data.</text>
</comment>